<keyword evidence="2" id="KW-1185">Reference proteome</keyword>
<dbReference type="EMBL" id="BONC01000013">
    <property type="protein sequence ID" value="GIF56250.1"/>
    <property type="molecule type" value="Genomic_DNA"/>
</dbReference>
<protein>
    <submittedName>
        <fullName evidence="1">Uncharacterized protein</fullName>
    </submittedName>
</protein>
<comment type="caution">
    <text evidence="1">The sequence shown here is derived from an EMBL/GenBank/DDBJ whole genome shotgun (WGS) entry which is preliminary data.</text>
</comment>
<sequence>MANGSRLPASRLLAARVGGHDAPTGGHRTTDLATHVTVLRTLVSAAAVRGLPSKSSIGGGPIAFPIATLVESGWVVPVAFVVAISPRAASDGG</sequence>
<gene>
    <name evidence="1" type="ORF">Air01nite_23450</name>
</gene>
<evidence type="ECO:0000313" key="2">
    <source>
        <dbReference type="Proteomes" id="UP000624325"/>
    </source>
</evidence>
<organism evidence="1 2">
    <name type="scientific">Asanoa iriomotensis</name>
    <dbReference type="NCBI Taxonomy" id="234613"/>
    <lineage>
        <taxon>Bacteria</taxon>
        <taxon>Bacillati</taxon>
        <taxon>Actinomycetota</taxon>
        <taxon>Actinomycetes</taxon>
        <taxon>Micromonosporales</taxon>
        <taxon>Micromonosporaceae</taxon>
        <taxon>Asanoa</taxon>
    </lineage>
</organism>
<name>A0ABQ4C0H0_9ACTN</name>
<dbReference type="Proteomes" id="UP000624325">
    <property type="component" value="Unassembled WGS sequence"/>
</dbReference>
<reference evidence="1 2" key="1">
    <citation type="submission" date="2021-01" db="EMBL/GenBank/DDBJ databases">
        <title>Whole genome shotgun sequence of Asanoa iriomotensis NBRC 100142.</title>
        <authorList>
            <person name="Komaki H."/>
            <person name="Tamura T."/>
        </authorList>
    </citation>
    <scope>NUCLEOTIDE SEQUENCE [LARGE SCALE GENOMIC DNA]</scope>
    <source>
        <strain evidence="1 2">NBRC 100142</strain>
    </source>
</reference>
<evidence type="ECO:0000313" key="1">
    <source>
        <dbReference type="EMBL" id="GIF56250.1"/>
    </source>
</evidence>
<proteinExistence type="predicted"/>
<accession>A0ABQ4C0H0</accession>